<dbReference type="Pfam" id="PF00440">
    <property type="entry name" value="TetR_N"/>
    <property type="match status" value="1"/>
</dbReference>
<gene>
    <name evidence="4" type="ORF">SAMN04489810_0396</name>
</gene>
<evidence type="ECO:0000313" key="4">
    <source>
        <dbReference type="EMBL" id="SDG47355.1"/>
    </source>
</evidence>
<dbReference type="STRING" id="370764.SAMN04489810_0396"/>
<dbReference type="Gene3D" id="1.10.357.10">
    <property type="entry name" value="Tetracycline Repressor, domain 2"/>
    <property type="match status" value="1"/>
</dbReference>
<evidence type="ECO:0000256" key="2">
    <source>
        <dbReference type="PROSITE-ProRule" id="PRU00335"/>
    </source>
</evidence>
<keyword evidence="5" id="KW-1185">Reference proteome</keyword>
<evidence type="ECO:0000256" key="1">
    <source>
        <dbReference type="ARBA" id="ARBA00023125"/>
    </source>
</evidence>
<keyword evidence="1 2" id="KW-0238">DNA-binding</keyword>
<protein>
    <submittedName>
        <fullName evidence="4">DNA-binding transcriptional regulator, AcrR family</fullName>
    </submittedName>
</protein>
<evidence type="ECO:0000313" key="5">
    <source>
        <dbReference type="Proteomes" id="UP000199009"/>
    </source>
</evidence>
<dbReference type="EMBL" id="LT629692">
    <property type="protein sequence ID" value="SDG47355.1"/>
    <property type="molecule type" value="Genomic_DNA"/>
</dbReference>
<proteinExistence type="predicted"/>
<feature type="domain" description="HTH tetR-type" evidence="3">
    <location>
        <begin position="16"/>
        <end position="76"/>
    </location>
</feature>
<feature type="DNA-binding region" description="H-T-H motif" evidence="2">
    <location>
        <begin position="39"/>
        <end position="58"/>
    </location>
</feature>
<reference evidence="4 5" key="1">
    <citation type="submission" date="2016-10" db="EMBL/GenBank/DDBJ databases">
        <authorList>
            <person name="de Groot N.N."/>
        </authorList>
    </citation>
    <scope>NUCLEOTIDE SEQUENCE [LARGE SCALE GENOMIC DNA]</scope>
    <source>
        <strain evidence="4 5">DSM 23142</strain>
    </source>
</reference>
<dbReference type="SUPFAM" id="SSF46689">
    <property type="entry name" value="Homeodomain-like"/>
    <property type="match status" value="1"/>
</dbReference>
<dbReference type="GO" id="GO:0003677">
    <property type="term" value="F:DNA binding"/>
    <property type="evidence" value="ECO:0007669"/>
    <property type="project" value="UniProtKB-UniRule"/>
</dbReference>
<dbReference type="RefSeq" id="WP_091485475.1">
    <property type="nucleotide sequence ID" value="NZ_LT629692.1"/>
</dbReference>
<name>A0A1G7UIH1_9MICO</name>
<organism evidence="4 5">
    <name type="scientific">Microbacterium pygmaeum</name>
    <dbReference type="NCBI Taxonomy" id="370764"/>
    <lineage>
        <taxon>Bacteria</taxon>
        <taxon>Bacillati</taxon>
        <taxon>Actinomycetota</taxon>
        <taxon>Actinomycetes</taxon>
        <taxon>Micrococcales</taxon>
        <taxon>Microbacteriaceae</taxon>
        <taxon>Microbacterium</taxon>
    </lineage>
</organism>
<accession>A0A1G7UIH1</accession>
<dbReference type="Proteomes" id="UP000199009">
    <property type="component" value="Chromosome I"/>
</dbReference>
<dbReference type="InterPro" id="IPR001647">
    <property type="entry name" value="HTH_TetR"/>
</dbReference>
<dbReference type="PROSITE" id="PS50977">
    <property type="entry name" value="HTH_TETR_2"/>
    <property type="match status" value="1"/>
</dbReference>
<dbReference type="AlphaFoldDB" id="A0A1G7UIH1"/>
<sequence length="199" mass="21693">MTDASAADPVEDGALNRTQEAVVAAYVALIEELGTDDVSFRLIARRAGVGERTVFRSYGTRVDLLLATAAWSERTIFARTPSRSIFDVPLAVREAMDRYAQRPELAFVVAETTMRGVAGAAPSPRRDALETLLREQVPSAEEQERRSIVAALSHVDSASMWVSLTRELGMDRRDAMDAAGWAAEAILDPLRDRVEAGSS</sequence>
<dbReference type="InterPro" id="IPR009057">
    <property type="entry name" value="Homeodomain-like_sf"/>
</dbReference>
<dbReference type="OrthoDB" id="4214267at2"/>
<evidence type="ECO:0000259" key="3">
    <source>
        <dbReference type="PROSITE" id="PS50977"/>
    </source>
</evidence>